<dbReference type="PANTHER" id="PTHR37943">
    <property type="entry name" value="PROTEIN VES"/>
    <property type="match status" value="1"/>
</dbReference>
<dbReference type="EMBL" id="JAFNLL010000007">
    <property type="protein sequence ID" value="MBO1267270.1"/>
    <property type="molecule type" value="Genomic_DNA"/>
</dbReference>
<evidence type="ECO:0000313" key="2">
    <source>
        <dbReference type="Proteomes" id="UP000664164"/>
    </source>
</evidence>
<dbReference type="SUPFAM" id="SSF51182">
    <property type="entry name" value="RmlC-like cupins"/>
    <property type="match status" value="1"/>
</dbReference>
<gene>
    <name evidence="1" type="ORF">J1902_04620</name>
</gene>
<accession>A0A939KN46</accession>
<dbReference type="Gene3D" id="2.60.120.10">
    <property type="entry name" value="Jelly Rolls"/>
    <property type="match status" value="1"/>
</dbReference>
<evidence type="ECO:0000313" key="1">
    <source>
        <dbReference type="EMBL" id="MBO1267270.1"/>
    </source>
</evidence>
<organism evidence="1 2">
    <name type="scientific">Arthrobacter cavernae</name>
    <dbReference type="NCBI Taxonomy" id="2817681"/>
    <lineage>
        <taxon>Bacteria</taxon>
        <taxon>Bacillati</taxon>
        <taxon>Actinomycetota</taxon>
        <taxon>Actinomycetes</taxon>
        <taxon>Micrococcales</taxon>
        <taxon>Micrococcaceae</taxon>
        <taxon>Arthrobacter</taxon>
    </lineage>
</organism>
<dbReference type="InterPro" id="IPR010282">
    <property type="entry name" value="Uncharacterised_HutD/Ves"/>
</dbReference>
<dbReference type="RefSeq" id="WP_207615069.1">
    <property type="nucleotide sequence ID" value="NZ_JAFNLL010000007.1"/>
</dbReference>
<dbReference type="InterPro" id="IPR011051">
    <property type="entry name" value="RmlC_Cupin_sf"/>
</dbReference>
<dbReference type="InterPro" id="IPR014710">
    <property type="entry name" value="RmlC-like_jellyroll"/>
</dbReference>
<dbReference type="AlphaFoldDB" id="A0A939KN46"/>
<comment type="caution">
    <text evidence="1">The sequence shown here is derived from an EMBL/GenBank/DDBJ whole genome shotgun (WGS) entry which is preliminary data.</text>
</comment>
<dbReference type="CDD" id="cd20293">
    <property type="entry name" value="cupin_HutD_N"/>
    <property type="match status" value="1"/>
</dbReference>
<sequence length="183" mass="18830">MVSFAGLGSVPWLNGGGSTREIAAGTAGDPRAGGSHAGWDWRLSVAEVRAPGPFSHFPGTTRILTVIEGGPLGLVVDGVGHSPGRFRPFIFDGGAKTEASLLAGPVRNLNLIFMTGTMNGSVRVETLSGPEMELQTGQMAVLFEGHAAVEGHQLALLDTVLAAPSPRTVHGKGRLAVITLGTV</sequence>
<proteinExistence type="predicted"/>
<reference evidence="1" key="1">
    <citation type="submission" date="2021-03" db="EMBL/GenBank/DDBJ databases">
        <title>A new species, PO-11, isolated from a karst cave deposit.</title>
        <authorList>
            <person name="Zhaoxiaoyong W."/>
        </authorList>
    </citation>
    <scope>NUCLEOTIDE SEQUENCE</scope>
    <source>
        <strain evidence="1">PO-11</strain>
    </source>
</reference>
<keyword evidence="2" id="KW-1185">Reference proteome</keyword>
<dbReference type="Proteomes" id="UP000664164">
    <property type="component" value="Unassembled WGS sequence"/>
</dbReference>
<dbReference type="PANTHER" id="PTHR37943:SF1">
    <property type="entry name" value="PROTEIN VES"/>
    <property type="match status" value="1"/>
</dbReference>
<dbReference type="Pfam" id="PF05962">
    <property type="entry name" value="HutD"/>
    <property type="match status" value="1"/>
</dbReference>
<name>A0A939KN46_9MICC</name>
<protein>
    <submittedName>
        <fullName evidence="1">HutD family protein</fullName>
    </submittedName>
</protein>